<dbReference type="InterPro" id="IPR036259">
    <property type="entry name" value="MFS_trans_sf"/>
</dbReference>
<feature type="transmembrane region" description="Helical" evidence="7">
    <location>
        <begin position="99"/>
        <end position="119"/>
    </location>
</feature>
<feature type="transmembrane region" description="Helical" evidence="7">
    <location>
        <begin position="238"/>
        <end position="257"/>
    </location>
</feature>
<feature type="transmembrane region" description="Helical" evidence="7">
    <location>
        <begin position="7"/>
        <end position="30"/>
    </location>
</feature>
<keyword evidence="5 7" id="KW-1133">Transmembrane helix</keyword>
<organism evidence="8 9">
    <name type="scientific">Bordetella genomosp. 10</name>
    <dbReference type="NCBI Taxonomy" id="1416804"/>
    <lineage>
        <taxon>Bacteria</taxon>
        <taxon>Pseudomonadati</taxon>
        <taxon>Pseudomonadota</taxon>
        <taxon>Betaproteobacteria</taxon>
        <taxon>Burkholderiales</taxon>
        <taxon>Alcaligenaceae</taxon>
        <taxon>Bordetella</taxon>
    </lineage>
</organism>
<dbReference type="SUPFAM" id="SSF103473">
    <property type="entry name" value="MFS general substrate transporter"/>
    <property type="match status" value="1"/>
</dbReference>
<keyword evidence="4 7" id="KW-0812">Transmembrane</keyword>
<evidence type="ECO:0000256" key="6">
    <source>
        <dbReference type="ARBA" id="ARBA00023136"/>
    </source>
</evidence>
<comment type="caution">
    <text evidence="8">The sequence shown here is derived from an EMBL/GenBank/DDBJ whole genome shotgun (WGS) entry which is preliminary data.</text>
</comment>
<comment type="subcellular location">
    <subcellularLocation>
        <location evidence="1">Cell membrane</location>
        <topology evidence="1">Multi-pass membrane protein</topology>
    </subcellularLocation>
</comment>
<dbReference type="NCBIfam" id="NF008397">
    <property type="entry name" value="PRK11195.1"/>
    <property type="match status" value="1"/>
</dbReference>
<name>A0A261SLK9_9BORD</name>
<proteinExistence type="predicted"/>
<sequence>MKRGFYLVMAAQALSSLADNALFIAAIALIEELRGPDWMTPVMKWSFALAYVLLAAFVGAFADSYPKGRVMFVTNALKVAGCLLMFSYASLGISHDHQVYLVSAAYALVGVGAAAYSPAKYGIVTEMLPPHMLIKGNSWIEGLTVFSIILGTALGSALISPFVSHALLHYPLVRRLAHTPAEAAILVIAAVYLVAAACNLVIPNTHVRYPPQQKNPIKLITTFGGYVRILWKDRLGQISLAVTTLFWGAGATLQLIVIEWGRHHLGYKLSQSSILMLVAAVGTVIGSVLAGRVPLRRALDVLPIGALMGVVVLFMPFVHATASVYALLLVIGGLAGFFVVPMNALLQHRGHVLLSAGHSIAVQNFNEQLNILLMVAIYTVLLYLDLPISIVIFIFGTAVALLMLIFMRWSHNNLRKTPELLEQIGQEGHGQALSHGHGHGHGRH</sequence>
<gene>
    <name evidence="8" type="ORF">CAL29_08285</name>
</gene>
<feature type="transmembrane region" description="Helical" evidence="7">
    <location>
        <begin position="183"/>
        <end position="202"/>
    </location>
</feature>
<dbReference type="AlphaFoldDB" id="A0A261SLK9"/>
<dbReference type="Proteomes" id="UP000216020">
    <property type="component" value="Unassembled WGS sequence"/>
</dbReference>
<dbReference type="PANTHER" id="PTHR43266:SF2">
    <property type="entry name" value="MAJOR FACILITATOR SUPERFAMILY (MFS) PROFILE DOMAIN-CONTAINING PROTEIN"/>
    <property type="match status" value="1"/>
</dbReference>
<feature type="transmembrane region" description="Helical" evidence="7">
    <location>
        <begin position="390"/>
        <end position="407"/>
    </location>
</feature>
<feature type="transmembrane region" description="Helical" evidence="7">
    <location>
        <begin position="139"/>
        <end position="163"/>
    </location>
</feature>
<dbReference type="PANTHER" id="PTHR43266">
    <property type="entry name" value="MACROLIDE-EFFLUX PROTEIN"/>
    <property type="match status" value="1"/>
</dbReference>
<evidence type="ECO:0000313" key="9">
    <source>
        <dbReference type="Proteomes" id="UP000216020"/>
    </source>
</evidence>
<evidence type="ECO:0000256" key="1">
    <source>
        <dbReference type="ARBA" id="ARBA00004651"/>
    </source>
</evidence>
<evidence type="ECO:0000256" key="5">
    <source>
        <dbReference type="ARBA" id="ARBA00022989"/>
    </source>
</evidence>
<reference evidence="9" key="1">
    <citation type="submission" date="2017-05" db="EMBL/GenBank/DDBJ databases">
        <title>Complete and WGS of Bordetella genogroups.</title>
        <authorList>
            <person name="Spilker T."/>
            <person name="Lipuma J."/>
        </authorList>
    </citation>
    <scope>NUCLEOTIDE SEQUENCE [LARGE SCALE GENOMIC DNA]</scope>
    <source>
        <strain evidence="9">AU16122</strain>
    </source>
</reference>
<accession>A0A261SLK9</accession>
<dbReference type="CDD" id="cd06173">
    <property type="entry name" value="MFS_MefA_like"/>
    <property type="match status" value="1"/>
</dbReference>
<keyword evidence="2" id="KW-0813">Transport</keyword>
<feature type="transmembrane region" description="Helical" evidence="7">
    <location>
        <begin position="73"/>
        <end position="93"/>
    </location>
</feature>
<feature type="transmembrane region" description="Helical" evidence="7">
    <location>
        <begin position="367"/>
        <end position="384"/>
    </location>
</feature>
<dbReference type="GO" id="GO:0005886">
    <property type="term" value="C:plasma membrane"/>
    <property type="evidence" value="ECO:0007669"/>
    <property type="project" value="UniProtKB-SubCell"/>
</dbReference>
<evidence type="ECO:0000313" key="8">
    <source>
        <dbReference type="EMBL" id="OZI38309.1"/>
    </source>
</evidence>
<protein>
    <submittedName>
        <fullName evidence="8">Lysophospholipid transporter LplT</fullName>
    </submittedName>
</protein>
<evidence type="ECO:0000256" key="2">
    <source>
        <dbReference type="ARBA" id="ARBA00022448"/>
    </source>
</evidence>
<dbReference type="Pfam" id="PF07690">
    <property type="entry name" value="MFS_1"/>
    <property type="match status" value="1"/>
</dbReference>
<dbReference type="RefSeq" id="WP_094852402.1">
    <property type="nucleotide sequence ID" value="NZ_NEVM01000001.1"/>
</dbReference>
<dbReference type="InterPro" id="IPR011701">
    <property type="entry name" value="MFS"/>
</dbReference>
<evidence type="ECO:0000256" key="3">
    <source>
        <dbReference type="ARBA" id="ARBA00022475"/>
    </source>
</evidence>
<feature type="transmembrane region" description="Helical" evidence="7">
    <location>
        <begin position="269"/>
        <end position="291"/>
    </location>
</feature>
<keyword evidence="3" id="KW-1003">Cell membrane</keyword>
<feature type="transmembrane region" description="Helical" evidence="7">
    <location>
        <begin position="298"/>
        <end position="318"/>
    </location>
</feature>
<feature type="transmembrane region" description="Helical" evidence="7">
    <location>
        <begin position="324"/>
        <end position="346"/>
    </location>
</feature>
<dbReference type="GO" id="GO:0022857">
    <property type="term" value="F:transmembrane transporter activity"/>
    <property type="evidence" value="ECO:0007669"/>
    <property type="project" value="InterPro"/>
</dbReference>
<evidence type="ECO:0000256" key="4">
    <source>
        <dbReference type="ARBA" id="ARBA00022692"/>
    </source>
</evidence>
<keyword evidence="6 7" id="KW-0472">Membrane</keyword>
<feature type="transmembrane region" description="Helical" evidence="7">
    <location>
        <begin position="42"/>
        <end position="61"/>
    </location>
</feature>
<dbReference type="EMBL" id="NEVM01000001">
    <property type="protein sequence ID" value="OZI38309.1"/>
    <property type="molecule type" value="Genomic_DNA"/>
</dbReference>
<evidence type="ECO:0000256" key="7">
    <source>
        <dbReference type="SAM" id="Phobius"/>
    </source>
</evidence>
<keyword evidence="9" id="KW-1185">Reference proteome</keyword>
<dbReference type="Gene3D" id="1.20.1250.20">
    <property type="entry name" value="MFS general substrate transporter like domains"/>
    <property type="match status" value="1"/>
</dbReference>
<dbReference type="OrthoDB" id="9803968at2"/>